<accession>A0AAX0WMW4</accession>
<feature type="domain" description="SLA1 homology" evidence="2">
    <location>
        <begin position="169"/>
        <end position="222"/>
    </location>
</feature>
<protein>
    <recommendedName>
        <fullName evidence="2">SLA1 homology domain-containing protein</fullName>
    </recommendedName>
</protein>
<feature type="region of interest" description="Disordered" evidence="1">
    <location>
        <begin position="1"/>
        <end position="23"/>
    </location>
</feature>
<dbReference type="GO" id="GO:0043130">
    <property type="term" value="F:ubiquitin binding"/>
    <property type="evidence" value="ECO:0007669"/>
    <property type="project" value="InterPro"/>
</dbReference>
<dbReference type="Gene3D" id="2.30.30.700">
    <property type="entry name" value="SLA1 homology domain 1"/>
    <property type="match status" value="1"/>
</dbReference>
<evidence type="ECO:0000259" key="2">
    <source>
        <dbReference type="Pfam" id="PF03983"/>
    </source>
</evidence>
<dbReference type="EMBL" id="PJLB01000005">
    <property type="protein sequence ID" value="PND04074.1"/>
    <property type="molecule type" value="Genomic_DNA"/>
</dbReference>
<dbReference type="InterPro" id="IPR007131">
    <property type="entry name" value="SHD1"/>
</dbReference>
<comment type="caution">
    <text evidence="3">The sequence shown here is derived from an EMBL/GenBank/DDBJ whole genome shotgun (WGS) entry which is preliminary data.</text>
</comment>
<dbReference type="GO" id="GO:0030674">
    <property type="term" value="F:protein-macromolecule adaptor activity"/>
    <property type="evidence" value="ECO:0007669"/>
    <property type="project" value="InterPro"/>
</dbReference>
<feature type="compositionally biased region" description="Basic residues" evidence="1">
    <location>
        <begin position="7"/>
        <end position="21"/>
    </location>
</feature>
<evidence type="ECO:0000256" key="1">
    <source>
        <dbReference type="SAM" id="MobiDB-lite"/>
    </source>
</evidence>
<proteinExistence type="predicted"/>
<dbReference type="Proteomes" id="UP000236075">
    <property type="component" value="Unassembled WGS sequence"/>
</dbReference>
<organism evidence="3 4">
    <name type="scientific">Akkermansia muciniphila</name>
    <dbReference type="NCBI Taxonomy" id="239935"/>
    <lineage>
        <taxon>Bacteria</taxon>
        <taxon>Pseudomonadati</taxon>
        <taxon>Verrucomicrobiota</taxon>
        <taxon>Verrucomicrobiia</taxon>
        <taxon>Verrucomicrobiales</taxon>
        <taxon>Akkermansiaceae</taxon>
        <taxon>Akkermansia</taxon>
    </lineage>
</organism>
<evidence type="ECO:0000313" key="4">
    <source>
        <dbReference type="Proteomes" id="UP000236075"/>
    </source>
</evidence>
<dbReference type="AlphaFoldDB" id="A0AAX0WMW4"/>
<dbReference type="GO" id="GO:0042802">
    <property type="term" value="F:identical protein binding"/>
    <property type="evidence" value="ECO:0007669"/>
    <property type="project" value="InterPro"/>
</dbReference>
<sequence>MVQAQRPRPRPGAGHHLHHIRPIGGSGAAARHLRLGHHRPARAHAGSGRHAGAGAGITGRHPHACATLPYRRALFRNRLWPPQPHIRRRGRPHLLLWGMVQGSGRSADHHPGGGRMPDAVLRAAAPDAAASQTLNAIMFMPPVLPLMKKPARLCLAAGTLFALFLTPLAQGRTWTNLQGKKLEAEFIRLDGQKAVLKRSGGQTVSIPLSQLSREDRDFIAEQEKGGALPSNTADNYHLPWPRSVKCPDNFKVETIKEEPGEYIYETPHFRFICDAKLGTGMIKRLGLLFEATHLANKTLPIGNSPAHDDSAKFPAYLYEKFSTYLENGGREGTAGIFLGTTRPGDRGRILVPFDSLGVKTMGSTYVIDRDKDASTLIHELTHQLMSSQAKQASWFCEGSAEYMSMTPYAGGRFNFGANRSHIVSRVTEYGKKNTGGRALGDDFEAPGLEAYMNMPYSQFTGENANLNYGLAALMAYYFYHMDGKGDARRIKNYMKAIQSGTSEKEAQKLLLDGRSYEELAKEIEQKWRKAGVKIRFRSSS</sequence>
<name>A0AAX0WMW4_9BACT</name>
<dbReference type="GO" id="GO:0008092">
    <property type="term" value="F:cytoskeletal protein binding"/>
    <property type="evidence" value="ECO:0007669"/>
    <property type="project" value="InterPro"/>
</dbReference>
<dbReference type="Pfam" id="PF03983">
    <property type="entry name" value="SHD1"/>
    <property type="match status" value="1"/>
</dbReference>
<gene>
    <name evidence="3" type="ORF">CXT95_04715</name>
</gene>
<evidence type="ECO:0000313" key="3">
    <source>
        <dbReference type="EMBL" id="PND04074.1"/>
    </source>
</evidence>
<reference evidence="3 4" key="1">
    <citation type="journal article" date="2017" name="BMC Genomics">
        <title>Genome sequencing of 39 Akkermansia muciniphila isolates reveals its population structure, genomic and functional diverisity, and global distribution in mammalian gut microbiotas.</title>
        <authorList>
            <person name="Guo X."/>
            <person name="Li S."/>
            <person name="Zhang J."/>
            <person name="Wu F."/>
            <person name="Li X."/>
            <person name="Wu D."/>
            <person name="Zhang M."/>
            <person name="Ou Z."/>
            <person name="Jie Z."/>
            <person name="Yan Q."/>
            <person name="Li P."/>
            <person name="Yi J."/>
            <person name="Peng Y."/>
        </authorList>
    </citation>
    <scope>NUCLEOTIDE SEQUENCE [LARGE SCALE GENOMIC DNA]</scope>
    <source>
        <strain evidence="3 4">GP28</strain>
    </source>
</reference>